<dbReference type="SMART" id="SM00450">
    <property type="entry name" value="RHOD"/>
    <property type="match status" value="2"/>
</dbReference>
<dbReference type="PANTHER" id="PTHR43855:SF1">
    <property type="entry name" value="THIOSULFATE SULFURTRANSFERASE"/>
    <property type="match status" value="1"/>
</dbReference>
<dbReference type="InterPro" id="IPR001307">
    <property type="entry name" value="Thiosulphate_STrfase_CS"/>
</dbReference>
<organism evidence="3">
    <name type="scientific">freshwater metagenome</name>
    <dbReference type="NCBI Taxonomy" id="449393"/>
    <lineage>
        <taxon>unclassified sequences</taxon>
        <taxon>metagenomes</taxon>
        <taxon>ecological metagenomes</taxon>
    </lineage>
</organism>
<gene>
    <name evidence="3" type="ORF">UFOPK1581_00622</name>
</gene>
<name>A0A6J6D3B0_9ZZZZ</name>
<dbReference type="Pfam" id="PF00581">
    <property type="entry name" value="Rhodanese"/>
    <property type="match status" value="2"/>
</dbReference>
<dbReference type="GO" id="GO:0004792">
    <property type="term" value="F:thiosulfate-cyanide sulfurtransferase activity"/>
    <property type="evidence" value="ECO:0007669"/>
    <property type="project" value="InterPro"/>
</dbReference>
<dbReference type="InterPro" id="IPR051126">
    <property type="entry name" value="Thiosulfate_sulfurtransferase"/>
</dbReference>
<keyword evidence="1" id="KW-0677">Repeat</keyword>
<dbReference type="EMBL" id="CAEZTB010000096">
    <property type="protein sequence ID" value="CAB4558357.1"/>
    <property type="molecule type" value="Genomic_DNA"/>
</dbReference>
<protein>
    <submittedName>
        <fullName evidence="3">Unannotated protein</fullName>
    </submittedName>
</protein>
<accession>A0A6J6D3B0</accession>
<dbReference type="AlphaFoldDB" id="A0A6J6D3B0"/>
<proteinExistence type="predicted"/>
<dbReference type="CDD" id="cd01448">
    <property type="entry name" value="TST_Repeat_1"/>
    <property type="match status" value="1"/>
</dbReference>
<dbReference type="PANTHER" id="PTHR43855">
    <property type="entry name" value="THIOSULFATE SULFURTRANSFERASE"/>
    <property type="match status" value="1"/>
</dbReference>
<feature type="domain" description="Rhodanese" evidence="2">
    <location>
        <begin position="31"/>
        <end position="138"/>
    </location>
</feature>
<dbReference type="InterPro" id="IPR036873">
    <property type="entry name" value="Rhodanese-like_dom_sf"/>
</dbReference>
<dbReference type="InterPro" id="IPR001763">
    <property type="entry name" value="Rhodanese-like_dom"/>
</dbReference>
<evidence type="ECO:0000256" key="1">
    <source>
        <dbReference type="ARBA" id="ARBA00022737"/>
    </source>
</evidence>
<dbReference type="SUPFAM" id="SSF52821">
    <property type="entry name" value="Rhodanese/Cell cycle control phosphatase"/>
    <property type="match status" value="2"/>
</dbReference>
<evidence type="ECO:0000313" key="3">
    <source>
        <dbReference type="EMBL" id="CAB4558357.1"/>
    </source>
</evidence>
<dbReference type="PROSITE" id="PS50206">
    <property type="entry name" value="RHODANESE_3"/>
    <property type="match status" value="2"/>
</dbReference>
<sequence length="300" mass="33627">MPIDIDSSEKFRQYAAPSALVSTKWLEENLGKPGLVLLESDEDVLLYQTGHIPTALKIDWHTDLNDQVTRDYIDGEGFSKVFSRLGINREDTIVLYGDKSNWWAAYALWVFKLFGHEDVRLLDGGRDKWIAEGRELTKDELKPVASNYPVIERDDKKLRAFRDDVVSHFGKPLIDVRSPEEYAGDRLTAPGYPDEGASRAGHIPSAASVPWSKACNEDQSFKDLAGLEEVYLKGAKLDGHSDVIAYCRIGERSSHTWFVLKYLLGIETVRNYDGSWSEWGSLVRAPIALGSEPGPVPQLA</sequence>
<reference evidence="3" key="1">
    <citation type="submission" date="2020-05" db="EMBL/GenBank/DDBJ databases">
        <authorList>
            <person name="Chiriac C."/>
            <person name="Salcher M."/>
            <person name="Ghai R."/>
            <person name="Kavagutti S V."/>
        </authorList>
    </citation>
    <scope>NUCLEOTIDE SEQUENCE</scope>
</reference>
<dbReference type="Gene3D" id="3.40.250.10">
    <property type="entry name" value="Rhodanese-like domain"/>
    <property type="match status" value="2"/>
</dbReference>
<evidence type="ECO:0000259" key="2">
    <source>
        <dbReference type="PROSITE" id="PS50206"/>
    </source>
</evidence>
<dbReference type="PROSITE" id="PS00683">
    <property type="entry name" value="RHODANESE_2"/>
    <property type="match status" value="1"/>
</dbReference>
<feature type="domain" description="Rhodanese" evidence="2">
    <location>
        <begin position="173"/>
        <end position="288"/>
    </location>
</feature>
<dbReference type="CDD" id="cd01449">
    <property type="entry name" value="TST_Repeat_2"/>
    <property type="match status" value="1"/>
</dbReference>